<evidence type="ECO:0000313" key="9">
    <source>
        <dbReference type="EMBL" id="PYF08544.1"/>
    </source>
</evidence>
<name>A0A318TV59_9BACL</name>
<dbReference type="InterPro" id="IPR002491">
    <property type="entry name" value="ABC_transptr_periplasmic_BD"/>
</dbReference>
<sequence length="330" mass="35576">MGIFFKSTKPLKIASLGFLALALIACGDKAEDTPKTDDSATSEVTTGEDSTEARTLTDALGNKVAVPAEPKRVIASYLEDPLVALGITPIAQWSLNEGASIQGYLQDNLKDIDLINYDLPFEEVQSFEPDLIIMDSPSMVEGGKYEQYNAIAPTYVIGAELNNDWREELKTVGGIFGMEDKAVEVISDYETKAEEAKAQIEEKVGKKSAAAVWLVGGSFFVVNKELSSGDVLYNDLGFEAPAVVEEISASGENNWNAVSLEKLVELDADYLFLVNSDGSESTTLSDALWKSIPAVKAGNVYEFGPDTSWLYTGAIANGQIIDDVLESVAK</sequence>
<dbReference type="Gene3D" id="3.40.50.1980">
    <property type="entry name" value="Nitrogenase molybdenum iron protein domain"/>
    <property type="match status" value="2"/>
</dbReference>
<feature type="region of interest" description="Disordered" evidence="6">
    <location>
        <begin position="30"/>
        <end position="53"/>
    </location>
</feature>
<dbReference type="PANTHER" id="PTHR30532">
    <property type="entry name" value="IRON III DICITRATE-BINDING PERIPLASMIC PROTEIN"/>
    <property type="match status" value="1"/>
</dbReference>
<evidence type="ECO:0000256" key="1">
    <source>
        <dbReference type="ARBA" id="ARBA00004196"/>
    </source>
</evidence>
<evidence type="ECO:0000256" key="3">
    <source>
        <dbReference type="ARBA" id="ARBA00022448"/>
    </source>
</evidence>
<evidence type="ECO:0000256" key="5">
    <source>
        <dbReference type="SAM" id="Coils"/>
    </source>
</evidence>
<dbReference type="GO" id="GO:0030288">
    <property type="term" value="C:outer membrane-bounded periplasmic space"/>
    <property type="evidence" value="ECO:0007669"/>
    <property type="project" value="TreeGrafter"/>
</dbReference>
<dbReference type="PANTHER" id="PTHR30532:SF29">
    <property type="entry name" value="FE(3+) DICITRATE-BINDING PERIPLASMIC PROTEIN"/>
    <property type="match status" value="1"/>
</dbReference>
<dbReference type="SUPFAM" id="SSF53807">
    <property type="entry name" value="Helical backbone' metal receptor"/>
    <property type="match status" value="1"/>
</dbReference>
<dbReference type="RefSeq" id="WP_107931563.1">
    <property type="nucleotide sequence ID" value="NZ_PYWJ01000001.1"/>
</dbReference>
<dbReference type="EMBL" id="QJTJ01000002">
    <property type="protein sequence ID" value="PYF08544.1"/>
    <property type="molecule type" value="Genomic_DNA"/>
</dbReference>
<comment type="subcellular location">
    <subcellularLocation>
        <location evidence="1">Cell envelope</location>
    </subcellularLocation>
</comment>
<dbReference type="PROSITE" id="PS51257">
    <property type="entry name" value="PROKAR_LIPOPROTEIN"/>
    <property type="match status" value="1"/>
</dbReference>
<proteinExistence type="inferred from homology"/>
<feature type="chain" id="PRO_5016287444" evidence="7">
    <location>
        <begin position="31"/>
        <end position="330"/>
    </location>
</feature>
<reference evidence="9 10" key="1">
    <citation type="submission" date="2018-06" db="EMBL/GenBank/DDBJ databases">
        <title>Genomic Encyclopedia of Archaeal and Bacterial Type Strains, Phase II (KMG-II): from individual species to whole genera.</title>
        <authorList>
            <person name="Goeker M."/>
        </authorList>
    </citation>
    <scope>NUCLEOTIDE SEQUENCE [LARGE SCALE GENOMIC DNA]</scope>
    <source>
        <strain evidence="9 10">KACC 16626</strain>
    </source>
</reference>
<protein>
    <submittedName>
        <fullName evidence="9">Iron complex transport system substrate-binding protein</fullName>
    </submittedName>
</protein>
<evidence type="ECO:0000256" key="2">
    <source>
        <dbReference type="ARBA" id="ARBA00008814"/>
    </source>
</evidence>
<dbReference type="PROSITE" id="PS50983">
    <property type="entry name" value="FE_B12_PBP"/>
    <property type="match status" value="1"/>
</dbReference>
<dbReference type="Pfam" id="PF01497">
    <property type="entry name" value="Peripla_BP_2"/>
    <property type="match status" value="1"/>
</dbReference>
<keyword evidence="4 7" id="KW-0732">Signal</keyword>
<dbReference type="AlphaFoldDB" id="A0A318TV59"/>
<comment type="caution">
    <text evidence="9">The sequence shown here is derived from an EMBL/GenBank/DDBJ whole genome shotgun (WGS) entry which is preliminary data.</text>
</comment>
<evidence type="ECO:0000313" key="10">
    <source>
        <dbReference type="Proteomes" id="UP000247416"/>
    </source>
</evidence>
<feature type="coiled-coil region" evidence="5">
    <location>
        <begin position="179"/>
        <end position="206"/>
    </location>
</feature>
<feature type="compositionally biased region" description="Polar residues" evidence="6">
    <location>
        <begin position="39"/>
        <end position="48"/>
    </location>
</feature>
<feature type="signal peptide" evidence="7">
    <location>
        <begin position="1"/>
        <end position="30"/>
    </location>
</feature>
<dbReference type="OrthoDB" id="2417096at2"/>
<organism evidence="9 10">
    <name type="scientific">Ureibacillus chungkukjangi</name>
    <dbReference type="NCBI Taxonomy" id="1202712"/>
    <lineage>
        <taxon>Bacteria</taxon>
        <taxon>Bacillati</taxon>
        <taxon>Bacillota</taxon>
        <taxon>Bacilli</taxon>
        <taxon>Bacillales</taxon>
        <taxon>Caryophanaceae</taxon>
        <taxon>Ureibacillus</taxon>
    </lineage>
</organism>
<gene>
    <name evidence="9" type="ORF">BJ095_102311</name>
</gene>
<dbReference type="Proteomes" id="UP000247416">
    <property type="component" value="Unassembled WGS sequence"/>
</dbReference>
<evidence type="ECO:0000256" key="7">
    <source>
        <dbReference type="SAM" id="SignalP"/>
    </source>
</evidence>
<dbReference type="InterPro" id="IPR051313">
    <property type="entry name" value="Bact_iron-sidero_bind"/>
</dbReference>
<evidence type="ECO:0000256" key="4">
    <source>
        <dbReference type="ARBA" id="ARBA00022729"/>
    </source>
</evidence>
<keyword evidence="10" id="KW-1185">Reference proteome</keyword>
<comment type="similarity">
    <text evidence="2">Belongs to the bacterial solute-binding protein 8 family.</text>
</comment>
<evidence type="ECO:0000259" key="8">
    <source>
        <dbReference type="PROSITE" id="PS50983"/>
    </source>
</evidence>
<accession>A0A318TV59</accession>
<feature type="domain" description="Fe/B12 periplasmic-binding" evidence="8">
    <location>
        <begin position="70"/>
        <end position="330"/>
    </location>
</feature>
<keyword evidence="5" id="KW-0175">Coiled coil</keyword>
<evidence type="ECO:0000256" key="6">
    <source>
        <dbReference type="SAM" id="MobiDB-lite"/>
    </source>
</evidence>
<dbReference type="GO" id="GO:1901678">
    <property type="term" value="P:iron coordination entity transport"/>
    <property type="evidence" value="ECO:0007669"/>
    <property type="project" value="UniProtKB-ARBA"/>
</dbReference>
<keyword evidence="3" id="KW-0813">Transport</keyword>